<comment type="caution">
    <text evidence="8">The sequence shown here is derived from an EMBL/GenBank/DDBJ whole genome shotgun (WGS) entry which is preliminary data.</text>
</comment>
<reference evidence="8" key="1">
    <citation type="submission" date="2020-03" db="EMBL/GenBank/DDBJ databases">
        <title>Hybrid Assembly of Korean Phytophthora infestans isolates.</title>
        <authorList>
            <person name="Prokchorchik M."/>
            <person name="Lee Y."/>
            <person name="Seo J."/>
            <person name="Cho J.-H."/>
            <person name="Park Y.-E."/>
            <person name="Jang D.-C."/>
            <person name="Im J.-S."/>
            <person name="Choi J.-G."/>
            <person name="Park H.-J."/>
            <person name="Lee G.-B."/>
            <person name="Lee Y.-G."/>
            <person name="Hong S.-Y."/>
            <person name="Cho K."/>
            <person name="Sohn K.H."/>
        </authorList>
    </citation>
    <scope>NUCLEOTIDE SEQUENCE</scope>
    <source>
        <strain evidence="8">KR_2_A2</strain>
    </source>
</reference>
<evidence type="ECO:0000313" key="9">
    <source>
        <dbReference type="Proteomes" id="UP000704712"/>
    </source>
</evidence>
<sequence>MVPALTAHYGDHAVFWTLEAATKVSSTEKLAGKLQAEQNRGWRSNQESPTDVFHYLGLDRGRDTVLSSPKFSDWLKYFNTFNHENSSKKEKLLDPFQRYFRARGVTKIADDAMKNPSTREIGRQLKVEQLDRWLGLEYDPEDVFHSLFLNKPGMPSSDRMAPDGTFYTVRLNTVPDNLLPAWILNFGLSIYETLTRSTPTGKRQ</sequence>
<dbReference type="GO" id="GO:0005576">
    <property type="term" value="C:extracellular region"/>
    <property type="evidence" value="ECO:0007669"/>
    <property type="project" value="UniProtKB-SubCell"/>
</dbReference>
<comment type="subcellular location">
    <subcellularLocation>
        <location evidence="1">Host cell</location>
    </subcellularLocation>
    <subcellularLocation>
        <location evidence="2">Secreted</location>
    </subcellularLocation>
</comment>
<organism evidence="8 9">
    <name type="scientific">Phytophthora infestans</name>
    <name type="common">Potato late blight agent</name>
    <name type="synonym">Botrytis infestans</name>
    <dbReference type="NCBI Taxonomy" id="4787"/>
    <lineage>
        <taxon>Eukaryota</taxon>
        <taxon>Sar</taxon>
        <taxon>Stramenopiles</taxon>
        <taxon>Oomycota</taxon>
        <taxon>Peronosporomycetes</taxon>
        <taxon>Peronosporales</taxon>
        <taxon>Peronosporaceae</taxon>
        <taxon>Phytophthora</taxon>
    </lineage>
</organism>
<evidence type="ECO:0000256" key="1">
    <source>
        <dbReference type="ARBA" id="ARBA00004340"/>
    </source>
</evidence>
<keyword evidence="4" id="KW-0964">Secreted</keyword>
<evidence type="ECO:0000256" key="6">
    <source>
        <dbReference type="ARBA" id="ARBA00023026"/>
    </source>
</evidence>
<evidence type="ECO:0000256" key="4">
    <source>
        <dbReference type="ARBA" id="ARBA00022525"/>
    </source>
</evidence>
<dbReference type="Proteomes" id="UP000704712">
    <property type="component" value="Unassembled WGS sequence"/>
</dbReference>
<comment type="similarity">
    <text evidence="3">Belongs to the RxLR effector family.</text>
</comment>
<evidence type="ECO:0000256" key="5">
    <source>
        <dbReference type="ARBA" id="ARBA00022729"/>
    </source>
</evidence>
<feature type="domain" description="RxLR effector PexRD54 WY" evidence="7">
    <location>
        <begin position="37"/>
        <end position="77"/>
    </location>
</feature>
<dbReference type="EMBL" id="JAACNO010002256">
    <property type="protein sequence ID" value="KAF4134758.1"/>
    <property type="molecule type" value="Genomic_DNA"/>
</dbReference>
<dbReference type="GO" id="GO:0043657">
    <property type="term" value="C:host cell"/>
    <property type="evidence" value="ECO:0007669"/>
    <property type="project" value="UniProtKB-SubCell"/>
</dbReference>
<dbReference type="InterPro" id="IPR054463">
    <property type="entry name" value="PexRD54_WY"/>
</dbReference>
<dbReference type="Pfam" id="PF22748">
    <property type="entry name" value="PexRD54_WY"/>
    <property type="match status" value="1"/>
</dbReference>
<evidence type="ECO:0000313" key="8">
    <source>
        <dbReference type="EMBL" id="KAF4134758.1"/>
    </source>
</evidence>
<evidence type="ECO:0000259" key="7">
    <source>
        <dbReference type="Pfam" id="PF22748"/>
    </source>
</evidence>
<gene>
    <name evidence="8" type="ORF">GN958_ATG16014</name>
</gene>
<keyword evidence="6" id="KW-0843">Virulence</keyword>
<keyword evidence="5" id="KW-0732">Signal</keyword>
<proteinExistence type="inferred from homology"/>
<dbReference type="AlphaFoldDB" id="A0A8S9U921"/>
<accession>A0A8S9U921</accession>
<evidence type="ECO:0000256" key="3">
    <source>
        <dbReference type="ARBA" id="ARBA00010400"/>
    </source>
</evidence>
<name>A0A8S9U921_PHYIN</name>
<protein>
    <recommendedName>
        <fullName evidence="7">RxLR effector PexRD54 WY domain-containing protein</fullName>
    </recommendedName>
</protein>
<evidence type="ECO:0000256" key="2">
    <source>
        <dbReference type="ARBA" id="ARBA00004613"/>
    </source>
</evidence>